<dbReference type="PANTHER" id="PTHR31214">
    <property type="entry name" value="PROTEIN FAM221A-RELATED"/>
    <property type="match status" value="1"/>
</dbReference>
<dbReference type="OrthoDB" id="310364at2759"/>
<dbReference type="Pfam" id="PF14753">
    <property type="entry name" value="FAM221"/>
    <property type="match status" value="1"/>
</dbReference>
<dbReference type="InterPro" id="IPR026755">
    <property type="entry name" value="Fam221a/b"/>
</dbReference>
<evidence type="ECO:0000256" key="3">
    <source>
        <dbReference type="SAM" id="MobiDB-lite"/>
    </source>
</evidence>
<protein>
    <recommendedName>
        <fullName evidence="2">Protein FAM221A</fullName>
    </recommendedName>
</protein>
<dbReference type="AlphaFoldDB" id="A0A8S3TQB7"/>
<evidence type="ECO:0000313" key="4">
    <source>
        <dbReference type="EMBL" id="CAG2233778.1"/>
    </source>
</evidence>
<dbReference type="EMBL" id="CAJPWZ010002218">
    <property type="protein sequence ID" value="CAG2233778.1"/>
    <property type="molecule type" value="Genomic_DNA"/>
</dbReference>
<feature type="region of interest" description="Disordered" evidence="3">
    <location>
        <begin position="304"/>
        <end position="348"/>
    </location>
</feature>
<accession>A0A8S3TQB7</accession>
<gene>
    <name evidence="4" type="ORF">MEDL_46442</name>
</gene>
<evidence type="ECO:0000313" key="5">
    <source>
        <dbReference type="Proteomes" id="UP000683360"/>
    </source>
</evidence>
<comment type="caution">
    <text evidence="4">The sequence shown here is derived from an EMBL/GenBank/DDBJ whole genome shotgun (WGS) entry which is preliminary data.</text>
</comment>
<sequence>MAERQYHLKFDNKNAQAVDEYLEYKRIVGDDDGGELMTPDQFEEYKKKVLPMRMKNRLFVSYSAPTGMDCKMIGPETPCFCTHRYKQHKTDFEVIPTDRPIKLPCRQRGCKCATYHFAPLNGSQPIRCTCKHTSEEHSEEQPYRCKKRGCIKCTGFTSSFTCGCGGSYKQHKMIVETAEEREARGHPIGQATPYAAMGGITGFSSLADGYMRLDPSGRGAPNKGFLEQSITSADNPFLRSNVQAIKSHQMQKNMLKGEREQNKQLHVNGIDDPDDEIFSDLTERVSQMKRPGEADMDYYERRYQEKKAGGRANVTDSYGQLGAGTRKAIDDKPRSARTPQPRTPQPRK</sequence>
<organism evidence="4 5">
    <name type="scientific">Mytilus edulis</name>
    <name type="common">Blue mussel</name>
    <dbReference type="NCBI Taxonomy" id="6550"/>
    <lineage>
        <taxon>Eukaryota</taxon>
        <taxon>Metazoa</taxon>
        <taxon>Spiralia</taxon>
        <taxon>Lophotrochozoa</taxon>
        <taxon>Mollusca</taxon>
        <taxon>Bivalvia</taxon>
        <taxon>Autobranchia</taxon>
        <taxon>Pteriomorphia</taxon>
        <taxon>Mytilida</taxon>
        <taxon>Mytiloidea</taxon>
        <taxon>Mytilidae</taxon>
        <taxon>Mytilinae</taxon>
        <taxon>Mytilus</taxon>
    </lineage>
</organism>
<proteinExistence type="inferred from homology"/>
<name>A0A8S3TQB7_MYTED</name>
<keyword evidence="5" id="KW-1185">Reference proteome</keyword>
<dbReference type="PANTHER" id="PTHR31214:SF2">
    <property type="entry name" value="PROTEIN FAM221A"/>
    <property type="match status" value="1"/>
</dbReference>
<dbReference type="Proteomes" id="UP000683360">
    <property type="component" value="Unassembled WGS sequence"/>
</dbReference>
<comment type="similarity">
    <text evidence="1">Belongs to the FAM221 family.</text>
</comment>
<evidence type="ECO:0000256" key="2">
    <source>
        <dbReference type="ARBA" id="ARBA00039630"/>
    </source>
</evidence>
<reference evidence="4" key="1">
    <citation type="submission" date="2021-03" db="EMBL/GenBank/DDBJ databases">
        <authorList>
            <person name="Bekaert M."/>
        </authorList>
    </citation>
    <scope>NUCLEOTIDE SEQUENCE</scope>
</reference>
<evidence type="ECO:0000256" key="1">
    <source>
        <dbReference type="ARBA" id="ARBA00011026"/>
    </source>
</evidence>